<accession>A0A947DG86</accession>
<dbReference type="RefSeq" id="WP_215609557.1">
    <property type="nucleotide sequence ID" value="NZ_JADOES010000027.1"/>
</dbReference>
<reference evidence="3" key="2">
    <citation type="journal article" date="2021" name="Mar. Drugs">
        <title>Genome Reduction and Secondary Metabolism of the Marine Sponge-Associated Cyanobacterium Leptothoe.</title>
        <authorList>
            <person name="Konstantinou D."/>
            <person name="Popin R.V."/>
            <person name="Fewer D.P."/>
            <person name="Sivonen K."/>
            <person name="Gkelis S."/>
        </authorList>
    </citation>
    <scope>NUCLEOTIDE SEQUENCE</scope>
    <source>
        <strain evidence="3">TAU-MAC 1115</strain>
    </source>
</reference>
<dbReference type="Pfam" id="PF07444">
    <property type="entry name" value="Ycf66_N"/>
    <property type="match status" value="1"/>
</dbReference>
<keyword evidence="2" id="KW-0472">Membrane</keyword>
<feature type="region of interest" description="Disordered" evidence="1">
    <location>
        <begin position="162"/>
        <end position="183"/>
    </location>
</feature>
<sequence>MLANLLAVVIGLGSLGFYLVAFILPEVHRRSDFFWSGVGMFYAVVLWYCARQMHGAVLLGQTASVGLLLWLGYQTLLLRRETTPAAQQTPIRLGKSERDRVNGGTSRPIAKDYEFVEDGVEDALDAEPDPDSPILIKPTADEFALKMVVPAAMPKPTIEENILEDVPSAEPLTPSDQAQKREKTNPFAVVGIFAGWIKEIVTPKKKEPKPMIDLPPRPPSISKTDSKTDTAVETTNLWETDTSENSAPPPDNGQPEVTVANVDTSPDISPTSSVNATSEDQSTSEHLESTIATPAPAETPKPLSAMPQQDDDGEDSNWPEDEFWD</sequence>
<keyword evidence="2" id="KW-1133">Transmembrane helix</keyword>
<evidence type="ECO:0008006" key="5">
    <source>
        <dbReference type="Google" id="ProtNLM"/>
    </source>
</evidence>
<keyword evidence="2" id="KW-0812">Transmembrane</keyword>
<reference evidence="3" key="1">
    <citation type="submission" date="2020-11" db="EMBL/GenBank/DDBJ databases">
        <authorList>
            <person name="Konstantinou D."/>
            <person name="Gkelis S."/>
            <person name="Popin R."/>
            <person name="Fewer D."/>
            <person name="Sivonen K."/>
        </authorList>
    </citation>
    <scope>NUCLEOTIDE SEQUENCE</scope>
    <source>
        <strain evidence="3">TAU-MAC 1115</strain>
    </source>
</reference>
<keyword evidence="4" id="KW-1185">Reference proteome</keyword>
<feature type="compositionally biased region" description="Acidic residues" evidence="1">
    <location>
        <begin position="309"/>
        <end position="325"/>
    </location>
</feature>
<feature type="compositionally biased region" description="Polar residues" evidence="1">
    <location>
        <begin position="231"/>
        <end position="246"/>
    </location>
</feature>
<proteinExistence type="predicted"/>
<dbReference type="InterPro" id="IPR010004">
    <property type="entry name" value="Uncharacterised_Ycf66"/>
</dbReference>
<feature type="transmembrane region" description="Helical" evidence="2">
    <location>
        <begin position="33"/>
        <end position="50"/>
    </location>
</feature>
<dbReference type="AlphaFoldDB" id="A0A947DG86"/>
<evidence type="ECO:0000313" key="4">
    <source>
        <dbReference type="Proteomes" id="UP000717364"/>
    </source>
</evidence>
<dbReference type="Proteomes" id="UP000717364">
    <property type="component" value="Unassembled WGS sequence"/>
</dbReference>
<name>A0A947DG86_9CYAN</name>
<evidence type="ECO:0000313" key="3">
    <source>
        <dbReference type="EMBL" id="MBT9316493.1"/>
    </source>
</evidence>
<gene>
    <name evidence="3" type="ORF">IXB50_13770</name>
</gene>
<feature type="transmembrane region" description="Helical" evidence="2">
    <location>
        <begin position="56"/>
        <end position="73"/>
    </location>
</feature>
<evidence type="ECO:0000256" key="2">
    <source>
        <dbReference type="SAM" id="Phobius"/>
    </source>
</evidence>
<dbReference type="EMBL" id="JADOES010000027">
    <property type="protein sequence ID" value="MBT9316493.1"/>
    <property type="molecule type" value="Genomic_DNA"/>
</dbReference>
<feature type="transmembrane region" description="Helical" evidence="2">
    <location>
        <begin position="6"/>
        <end position="24"/>
    </location>
</feature>
<feature type="compositionally biased region" description="Polar residues" evidence="1">
    <location>
        <begin position="261"/>
        <end position="281"/>
    </location>
</feature>
<protein>
    <recommendedName>
        <fullName evidence="5">Ycf66 family protein</fullName>
    </recommendedName>
</protein>
<evidence type="ECO:0000256" key="1">
    <source>
        <dbReference type="SAM" id="MobiDB-lite"/>
    </source>
</evidence>
<feature type="region of interest" description="Disordered" evidence="1">
    <location>
        <begin position="207"/>
        <end position="325"/>
    </location>
</feature>
<comment type="caution">
    <text evidence="3">The sequence shown here is derived from an EMBL/GenBank/DDBJ whole genome shotgun (WGS) entry which is preliminary data.</text>
</comment>
<organism evidence="3 4">
    <name type="scientific">Leptothoe spongobia TAU-MAC 1115</name>
    <dbReference type="NCBI Taxonomy" id="1967444"/>
    <lineage>
        <taxon>Bacteria</taxon>
        <taxon>Bacillati</taxon>
        <taxon>Cyanobacteriota</taxon>
        <taxon>Cyanophyceae</taxon>
        <taxon>Nodosilineales</taxon>
        <taxon>Cymatolegaceae</taxon>
        <taxon>Leptothoe</taxon>
        <taxon>Leptothoe spongobia</taxon>
    </lineage>
</organism>